<sequence>MTLSFTLDPDLTPELRDGIVRLWADVTNAGGAVGFVPPVTPAEVLATADRQFAGAGADGPDRLLVAHDSGTGRIAGLLFFESMRFPLMEHWRMLKRVMVHPDFQGRGYGVELMAEAERTARGWGLAGLRLTARGGLGLESFYRRCGYQEVGRVPGAIRVAPGDDRDDITFWRGLA</sequence>
<dbReference type="Pfam" id="PF00583">
    <property type="entry name" value="Acetyltransf_1"/>
    <property type="match status" value="1"/>
</dbReference>
<organism evidence="4 5">
    <name type="scientific">Kitasatospora indigofera</name>
    <dbReference type="NCBI Taxonomy" id="67307"/>
    <lineage>
        <taxon>Bacteria</taxon>
        <taxon>Bacillati</taxon>
        <taxon>Actinomycetota</taxon>
        <taxon>Actinomycetes</taxon>
        <taxon>Kitasatosporales</taxon>
        <taxon>Streptomycetaceae</taxon>
        <taxon>Kitasatospora</taxon>
    </lineage>
</organism>
<keyword evidence="1" id="KW-0808">Transferase</keyword>
<protein>
    <submittedName>
        <fullName evidence="4">N-acetyltransferase</fullName>
    </submittedName>
</protein>
<reference evidence="4" key="2">
    <citation type="submission" date="2020-09" db="EMBL/GenBank/DDBJ databases">
        <authorList>
            <person name="Sun Q."/>
            <person name="Ohkuma M."/>
        </authorList>
    </citation>
    <scope>NUCLEOTIDE SEQUENCE</scope>
    <source>
        <strain evidence="4">JCM 4646</strain>
    </source>
</reference>
<dbReference type="Gene3D" id="3.40.630.30">
    <property type="match status" value="1"/>
</dbReference>
<dbReference type="SUPFAM" id="SSF55729">
    <property type="entry name" value="Acyl-CoA N-acyltransferases (Nat)"/>
    <property type="match status" value="1"/>
</dbReference>
<keyword evidence="2" id="KW-0012">Acyltransferase</keyword>
<dbReference type="EMBL" id="BNBO01000027">
    <property type="protein sequence ID" value="GHH75720.1"/>
    <property type="molecule type" value="Genomic_DNA"/>
</dbReference>
<comment type="caution">
    <text evidence="4">The sequence shown here is derived from an EMBL/GenBank/DDBJ whole genome shotgun (WGS) entry which is preliminary data.</text>
</comment>
<proteinExistence type="predicted"/>
<evidence type="ECO:0000256" key="2">
    <source>
        <dbReference type="ARBA" id="ARBA00023315"/>
    </source>
</evidence>
<evidence type="ECO:0000313" key="4">
    <source>
        <dbReference type="EMBL" id="GHH75720.1"/>
    </source>
</evidence>
<name>A0A919G202_9ACTN</name>
<dbReference type="AlphaFoldDB" id="A0A919G202"/>
<dbReference type="PROSITE" id="PS51186">
    <property type="entry name" value="GNAT"/>
    <property type="match status" value="1"/>
</dbReference>
<dbReference type="CDD" id="cd04301">
    <property type="entry name" value="NAT_SF"/>
    <property type="match status" value="1"/>
</dbReference>
<feature type="domain" description="N-acetyltransferase" evidence="3">
    <location>
        <begin position="6"/>
        <end position="166"/>
    </location>
</feature>
<evidence type="ECO:0000259" key="3">
    <source>
        <dbReference type="PROSITE" id="PS51186"/>
    </source>
</evidence>
<accession>A0A919G202</accession>
<evidence type="ECO:0000256" key="1">
    <source>
        <dbReference type="ARBA" id="ARBA00022679"/>
    </source>
</evidence>
<dbReference type="GeneID" id="95354915"/>
<dbReference type="GO" id="GO:0016747">
    <property type="term" value="F:acyltransferase activity, transferring groups other than amino-acyl groups"/>
    <property type="evidence" value="ECO:0007669"/>
    <property type="project" value="InterPro"/>
</dbReference>
<dbReference type="Proteomes" id="UP000617734">
    <property type="component" value="Unassembled WGS sequence"/>
</dbReference>
<dbReference type="InterPro" id="IPR000182">
    <property type="entry name" value="GNAT_dom"/>
</dbReference>
<dbReference type="PANTHER" id="PTHR43877">
    <property type="entry name" value="AMINOALKYLPHOSPHONATE N-ACETYLTRANSFERASE-RELATED-RELATED"/>
    <property type="match status" value="1"/>
</dbReference>
<keyword evidence="5" id="KW-1185">Reference proteome</keyword>
<evidence type="ECO:0000313" key="5">
    <source>
        <dbReference type="Proteomes" id="UP000617734"/>
    </source>
</evidence>
<dbReference type="RefSeq" id="WP_190212725.1">
    <property type="nucleotide sequence ID" value="NZ_BNBO01000027.1"/>
</dbReference>
<dbReference type="InterPro" id="IPR016181">
    <property type="entry name" value="Acyl_CoA_acyltransferase"/>
</dbReference>
<dbReference type="InterPro" id="IPR050832">
    <property type="entry name" value="Bact_Acetyltransf"/>
</dbReference>
<gene>
    <name evidence="4" type="ORF">GCM10018781_45280</name>
</gene>
<reference evidence="4" key="1">
    <citation type="journal article" date="2014" name="Int. J. Syst. Evol. Microbiol.">
        <title>Complete genome sequence of Corynebacterium casei LMG S-19264T (=DSM 44701T), isolated from a smear-ripened cheese.</title>
        <authorList>
            <consortium name="US DOE Joint Genome Institute (JGI-PGF)"/>
            <person name="Walter F."/>
            <person name="Albersmeier A."/>
            <person name="Kalinowski J."/>
            <person name="Ruckert C."/>
        </authorList>
    </citation>
    <scope>NUCLEOTIDE SEQUENCE</scope>
    <source>
        <strain evidence="4">JCM 4646</strain>
    </source>
</reference>